<dbReference type="GO" id="GO:0003677">
    <property type="term" value="F:DNA binding"/>
    <property type="evidence" value="ECO:0007669"/>
    <property type="project" value="UniProtKB-KW"/>
</dbReference>
<dbReference type="PANTHER" id="PTHR44688:SF16">
    <property type="entry name" value="DNA-BINDING TRANSCRIPTIONAL ACTIVATOR DEVR_DOSR"/>
    <property type="match status" value="1"/>
</dbReference>
<dbReference type="InterPro" id="IPR016032">
    <property type="entry name" value="Sig_transdc_resp-reg_C-effctor"/>
</dbReference>
<dbReference type="Pfam" id="PF00196">
    <property type="entry name" value="GerE"/>
    <property type="match status" value="1"/>
</dbReference>
<dbReference type="SMART" id="SM00421">
    <property type="entry name" value="HTH_LUXR"/>
    <property type="match status" value="1"/>
</dbReference>
<dbReference type="PROSITE" id="PS50043">
    <property type="entry name" value="HTH_LUXR_2"/>
    <property type="match status" value="1"/>
</dbReference>
<keyword evidence="3" id="KW-0804">Transcription</keyword>
<evidence type="ECO:0000256" key="3">
    <source>
        <dbReference type="ARBA" id="ARBA00023163"/>
    </source>
</evidence>
<dbReference type="PROSITE" id="PS00622">
    <property type="entry name" value="HTH_LUXR_1"/>
    <property type="match status" value="1"/>
</dbReference>
<evidence type="ECO:0000256" key="1">
    <source>
        <dbReference type="ARBA" id="ARBA00023015"/>
    </source>
</evidence>
<dbReference type="RefSeq" id="WP_064309502.1">
    <property type="nucleotide sequence ID" value="NZ_LWCR01000088.1"/>
</dbReference>
<dbReference type="Proteomes" id="UP000078356">
    <property type="component" value="Unassembled WGS sequence"/>
</dbReference>
<feature type="domain" description="HTH luxR-type" evidence="4">
    <location>
        <begin position="264"/>
        <end position="330"/>
    </location>
</feature>
<dbReference type="OrthoDB" id="6120865at2"/>
<dbReference type="EMBL" id="LWCR01000088">
    <property type="protein sequence ID" value="OAN22995.1"/>
    <property type="molecule type" value="Genomic_DNA"/>
</dbReference>
<dbReference type="PRINTS" id="PR00038">
    <property type="entry name" value="HTHLUXR"/>
</dbReference>
<evidence type="ECO:0000259" key="4">
    <source>
        <dbReference type="PROSITE" id="PS50043"/>
    </source>
</evidence>
<dbReference type="PANTHER" id="PTHR44688">
    <property type="entry name" value="DNA-BINDING TRANSCRIPTIONAL ACTIVATOR DEVR_DOSR"/>
    <property type="match status" value="1"/>
</dbReference>
<evidence type="ECO:0000256" key="2">
    <source>
        <dbReference type="ARBA" id="ARBA00023125"/>
    </source>
</evidence>
<name>A0A178L1F7_9PSED</name>
<reference evidence="5 6" key="1">
    <citation type="submission" date="2016-04" db="EMBL/GenBank/DDBJ databases">
        <title>Draft Genome Sequences of Staphylococcus capitis Strain H36, S. capitis Strain H65, S. cohnii Strain H62, S. hominis Strain H69, Mycobacterium iranicum Strain H39, Plantibacter sp. Strain H53, Pseudomonas oryzihabitans Strain H72, and Microbacterium sp. Strain H83, isolated from residential settings.</title>
        <authorList>
            <person name="Lymperopoulou D."/>
            <person name="Adams R.I."/>
            <person name="Lindow S."/>
            <person name="Coil D.A."/>
            <person name="Jospin G."/>
            <person name="Eisen J.A."/>
        </authorList>
    </citation>
    <scope>NUCLEOTIDE SEQUENCE [LARGE SCALE GENOMIC DNA]</scope>
    <source>
        <strain evidence="5 6">H72</strain>
    </source>
</reference>
<evidence type="ECO:0000313" key="5">
    <source>
        <dbReference type="EMBL" id="OAN22995.1"/>
    </source>
</evidence>
<comment type="caution">
    <text evidence="5">The sequence shown here is derived from an EMBL/GenBank/DDBJ whole genome shotgun (WGS) entry which is preliminary data.</text>
</comment>
<dbReference type="CDD" id="cd06170">
    <property type="entry name" value="LuxR_C_like"/>
    <property type="match status" value="1"/>
</dbReference>
<accession>A0A178L1F7</accession>
<proteinExistence type="predicted"/>
<dbReference type="InterPro" id="IPR036388">
    <property type="entry name" value="WH-like_DNA-bd_sf"/>
</dbReference>
<dbReference type="AlphaFoldDB" id="A0A178L1F7"/>
<dbReference type="InterPro" id="IPR000792">
    <property type="entry name" value="Tscrpt_reg_LuxR_C"/>
</dbReference>
<evidence type="ECO:0000313" key="6">
    <source>
        <dbReference type="Proteomes" id="UP000078356"/>
    </source>
</evidence>
<sequence>MDQSAVVSCSVPSAVVARFSQVVLALQARLRGGAITEFHAQALEQLQRLVAFDKAWWGNSAWRDGVPVAHSTFLLGLPGSYTREWDALKAEDHALGDLHQEQGRCQLFDCRDQRAAPALAALGQRYGLAHGLRIVLTDDQTRLGMHLTLFREDPATPFTALECQLVEWLMPHLLHAERESCLRTLATLRDSQGSFDETALAVCDRYGVLLSMEPGFAALLAGEWEGWQGNRLPPACDPQGTYQGRTLQLDAQPLGDLLLLKARRRSSAERLSARELEVAQCFALGQTYKEVARSLGMAPATVRHHLRRIYEKLGINRKAQIAQQVAAAPD</sequence>
<organism evidence="5 6">
    <name type="scientific">Pseudomonas oryzihabitans</name>
    <dbReference type="NCBI Taxonomy" id="47885"/>
    <lineage>
        <taxon>Bacteria</taxon>
        <taxon>Pseudomonadati</taxon>
        <taxon>Pseudomonadota</taxon>
        <taxon>Gammaproteobacteria</taxon>
        <taxon>Pseudomonadales</taxon>
        <taxon>Pseudomonadaceae</taxon>
        <taxon>Pseudomonas</taxon>
    </lineage>
</organism>
<dbReference type="Gene3D" id="1.10.10.10">
    <property type="entry name" value="Winged helix-like DNA-binding domain superfamily/Winged helix DNA-binding domain"/>
    <property type="match status" value="1"/>
</dbReference>
<protein>
    <submittedName>
        <fullName evidence="5">Helix-turn-helix transcriptional regulator</fullName>
    </submittedName>
</protein>
<dbReference type="GO" id="GO:0006355">
    <property type="term" value="P:regulation of DNA-templated transcription"/>
    <property type="evidence" value="ECO:0007669"/>
    <property type="project" value="InterPro"/>
</dbReference>
<gene>
    <name evidence="5" type="ORF">A4V15_10005</name>
</gene>
<keyword evidence="2" id="KW-0238">DNA-binding</keyword>
<keyword evidence="1" id="KW-0805">Transcription regulation</keyword>
<dbReference type="SUPFAM" id="SSF46894">
    <property type="entry name" value="C-terminal effector domain of the bipartite response regulators"/>
    <property type="match status" value="1"/>
</dbReference>